<feature type="transmembrane region" description="Helical" evidence="1">
    <location>
        <begin position="159"/>
        <end position="183"/>
    </location>
</feature>
<gene>
    <name evidence="2" type="ORF">O3M35_008958</name>
</gene>
<keyword evidence="1" id="KW-0472">Membrane</keyword>
<proteinExistence type="predicted"/>
<dbReference type="Proteomes" id="UP001461498">
    <property type="component" value="Unassembled WGS sequence"/>
</dbReference>
<dbReference type="EMBL" id="JAPXFL010000006">
    <property type="protein sequence ID" value="KAK9504769.1"/>
    <property type="molecule type" value="Genomic_DNA"/>
</dbReference>
<keyword evidence="1" id="KW-1133">Transmembrane helix</keyword>
<dbReference type="AlphaFoldDB" id="A0AAW1D1C1"/>
<evidence type="ECO:0000313" key="2">
    <source>
        <dbReference type="EMBL" id="KAK9504769.1"/>
    </source>
</evidence>
<protein>
    <recommendedName>
        <fullName evidence="4">Calcium signal-modulating cyclophilin ligand</fullName>
    </recommendedName>
</protein>
<organism evidence="2 3">
    <name type="scientific">Rhynocoris fuscipes</name>
    <dbReference type="NCBI Taxonomy" id="488301"/>
    <lineage>
        <taxon>Eukaryota</taxon>
        <taxon>Metazoa</taxon>
        <taxon>Ecdysozoa</taxon>
        <taxon>Arthropoda</taxon>
        <taxon>Hexapoda</taxon>
        <taxon>Insecta</taxon>
        <taxon>Pterygota</taxon>
        <taxon>Neoptera</taxon>
        <taxon>Paraneoptera</taxon>
        <taxon>Hemiptera</taxon>
        <taxon>Heteroptera</taxon>
        <taxon>Panheteroptera</taxon>
        <taxon>Cimicomorpha</taxon>
        <taxon>Reduviidae</taxon>
        <taxon>Harpactorinae</taxon>
        <taxon>Harpactorini</taxon>
        <taxon>Rhynocoris</taxon>
    </lineage>
</organism>
<reference evidence="2 3" key="1">
    <citation type="submission" date="2022-12" db="EMBL/GenBank/DDBJ databases">
        <title>Chromosome-level genome assembly of true bugs.</title>
        <authorList>
            <person name="Ma L."/>
            <person name="Li H."/>
        </authorList>
    </citation>
    <scope>NUCLEOTIDE SEQUENCE [LARGE SCALE GENOMIC DNA]</scope>
    <source>
        <strain evidence="2">Lab_2022b</strain>
    </source>
</reference>
<feature type="transmembrane region" description="Helical" evidence="1">
    <location>
        <begin position="189"/>
        <end position="210"/>
    </location>
</feature>
<comment type="caution">
    <text evidence="2">The sequence shown here is derived from an EMBL/GenBank/DDBJ whole genome shotgun (WGS) entry which is preliminary data.</text>
</comment>
<keyword evidence="1" id="KW-0812">Transmembrane</keyword>
<sequence>MDLRARMEERRRKILENSEARMSKILGRPYVAKESIDQIDRPSTSYSLSNGIANGSIAGTSSVYPESSHYSTAEEEPRLLGYTDTRTTEETTDYAHKITSFSEYFNALIFIALGFIARLSYLLGFSWMFSQNLMLPFFLVGIPWTYIQCKGQMQAVGMLPTILLYVGLPQVTVIKLCQLIAFFRTLTQYFSLYLFCFIILHCTLDSLTAVNT</sequence>
<keyword evidence="3" id="KW-1185">Reference proteome</keyword>
<evidence type="ECO:0000313" key="3">
    <source>
        <dbReference type="Proteomes" id="UP001461498"/>
    </source>
</evidence>
<evidence type="ECO:0000256" key="1">
    <source>
        <dbReference type="SAM" id="Phobius"/>
    </source>
</evidence>
<name>A0AAW1D1C1_9HEMI</name>
<accession>A0AAW1D1C1</accession>
<evidence type="ECO:0008006" key="4">
    <source>
        <dbReference type="Google" id="ProtNLM"/>
    </source>
</evidence>
<feature type="transmembrane region" description="Helical" evidence="1">
    <location>
        <begin position="104"/>
        <end position="123"/>
    </location>
</feature>